<keyword evidence="7" id="KW-1185">Reference proteome</keyword>
<name>A0AAW0QY18_9PEZI</name>
<dbReference type="Gene3D" id="1.10.600.10">
    <property type="entry name" value="Farnesyl Diphosphate Synthase"/>
    <property type="match status" value="2"/>
</dbReference>
<dbReference type="Proteomes" id="UP001392437">
    <property type="component" value="Unassembled WGS sequence"/>
</dbReference>
<evidence type="ECO:0000256" key="3">
    <source>
        <dbReference type="ARBA" id="ARBA00022842"/>
    </source>
</evidence>
<evidence type="ECO:0000256" key="1">
    <source>
        <dbReference type="ARBA" id="ARBA00001946"/>
    </source>
</evidence>
<dbReference type="GO" id="GO:0010333">
    <property type="term" value="F:terpene synthase activity"/>
    <property type="evidence" value="ECO:0007669"/>
    <property type="project" value="InterPro"/>
</dbReference>
<comment type="similarity">
    <text evidence="2 4">Belongs to the terpene synthase family.</text>
</comment>
<keyword evidence="5" id="KW-0472">Membrane</keyword>
<dbReference type="PANTHER" id="PTHR35201">
    <property type="entry name" value="TERPENE SYNTHASE"/>
    <property type="match status" value="1"/>
</dbReference>
<evidence type="ECO:0000256" key="2">
    <source>
        <dbReference type="ARBA" id="ARBA00006333"/>
    </source>
</evidence>
<feature type="transmembrane region" description="Helical" evidence="5">
    <location>
        <begin position="410"/>
        <end position="430"/>
    </location>
</feature>
<reference evidence="6 7" key="1">
    <citation type="submission" date="2023-01" db="EMBL/GenBank/DDBJ databases">
        <title>Analysis of 21 Apiospora genomes using comparative genomics revels a genus with tremendous synthesis potential of carbohydrate active enzymes and secondary metabolites.</title>
        <authorList>
            <person name="Sorensen T."/>
        </authorList>
    </citation>
    <scope>NUCLEOTIDE SEQUENCE [LARGE SCALE GENOMIC DNA]</scope>
    <source>
        <strain evidence="6 7">CBS 117206</strain>
    </source>
</reference>
<gene>
    <name evidence="6" type="ORF">PG999_007349</name>
</gene>
<dbReference type="EC" id="4.2.3.-" evidence="4"/>
<evidence type="ECO:0000256" key="4">
    <source>
        <dbReference type="RuleBase" id="RU366034"/>
    </source>
</evidence>
<dbReference type="GO" id="GO:0046872">
    <property type="term" value="F:metal ion binding"/>
    <property type="evidence" value="ECO:0007669"/>
    <property type="project" value="UniProtKB-KW"/>
</dbReference>
<evidence type="ECO:0000313" key="7">
    <source>
        <dbReference type="Proteomes" id="UP001392437"/>
    </source>
</evidence>
<keyword evidence="5" id="KW-1133">Transmembrane helix</keyword>
<proteinExistence type="inferred from homology"/>
<keyword evidence="4" id="KW-0479">Metal-binding</keyword>
<sequence length="435" mass="49189">MTGHDPSSFIVIGTVTANISFLSPCCVSDADTDHTYGVELATNLAPTPSWLNLPSWYTAVEATRLTPVCHSRVKEVNDEVNSYFLENWPFPNSKSQKGFLGSDFTSCMCYNYPEALDDRIGVACRLITLLFLVDDLLDHMSLEDGRLYNKKVMALMKGDVLPDRSVAVEWMSYDIWAEMRALDSRLAGEVVEPMADFMAAQTEKERLKKMGMEEYLEWRGRDVGASLVTALGRFAMGLVMSAEELALVEPLDRIWFRHVSVMNDVWSYDKEVRQSQKSQEEGAVLRSSVAILCEETQVAVQDPSSSLSHLLQPLLSHLLLLLHYLLGGPGKNKKLERRRSLLSVEDAKRILTQRCRDWEDEHKAVEKTVVAKRDSSAIRQYIRGLEHQMSGNEIWSTTTLRYAAPSRQHAPSYCMAYLLPCLLSLFVLVLSSTRY</sequence>
<comment type="cofactor">
    <cofactor evidence="1 4">
        <name>Mg(2+)</name>
        <dbReference type="ChEBI" id="CHEBI:18420"/>
    </cofactor>
</comment>
<dbReference type="PANTHER" id="PTHR35201:SF4">
    <property type="entry name" value="BETA-PINACENE SYNTHASE-RELATED"/>
    <property type="match status" value="1"/>
</dbReference>
<keyword evidence="3 4" id="KW-0460">Magnesium</keyword>
<dbReference type="Pfam" id="PF19086">
    <property type="entry name" value="Terpene_syn_C_2"/>
    <property type="match status" value="1"/>
</dbReference>
<dbReference type="EMBL" id="JAQQWP010000006">
    <property type="protein sequence ID" value="KAK8115280.1"/>
    <property type="molecule type" value="Genomic_DNA"/>
</dbReference>
<keyword evidence="5" id="KW-0812">Transmembrane</keyword>
<accession>A0AAW0QY18</accession>
<dbReference type="InterPro" id="IPR034686">
    <property type="entry name" value="Terpene_cyclase-like_2"/>
</dbReference>
<evidence type="ECO:0000313" key="6">
    <source>
        <dbReference type="EMBL" id="KAK8115280.1"/>
    </source>
</evidence>
<keyword evidence="4" id="KW-0456">Lyase</keyword>
<dbReference type="GO" id="GO:0008299">
    <property type="term" value="P:isoprenoid biosynthetic process"/>
    <property type="evidence" value="ECO:0007669"/>
    <property type="project" value="UniProtKB-ARBA"/>
</dbReference>
<evidence type="ECO:0000256" key="5">
    <source>
        <dbReference type="SAM" id="Phobius"/>
    </source>
</evidence>
<organism evidence="6 7">
    <name type="scientific">Apiospora kogelbergensis</name>
    <dbReference type="NCBI Taxonomy" id="1337665"/>
    <lineage>
        <taxon>Eukaryota</taxon>
        <taxon>Fungi</taxon>
        <taxon>Dikarya</taxon>
        <taxon>Ascomycota</taxon>
        <taxon>Pezizomycotina</taxon>
        <taxon>Sordariomycetes</taxon>
        <taxon>Xylariomycetidae</taxon>
        <taxon>Amphisphaeriales</taxon>
        <taxon>Apiosporaceae</taxon>
        <taxon>Apiospora</taxon>
    </lineage>
</organism>
<dbReference type="InterPro" id="IPR008949">
    <property type="entry name" value="Isoprenoid_synthase_dom_sf"/>
</dbReference>
<comment type="caution">
    <text evidence="6">The sequence shown here is derived from an EMBL/GenBank/DDBJ whole genome shotgun (WGS) entry which is preliminary data.</text>
</comment>
<dbReference type="AlphaFoldDB" id="A0AAW0QY18"/>
<protein>
    <recommendedName>
        <fullName evidence="4">Terpene synthase</fullName>
        <ecNumber evidence="4">4.2.3.-</ecNumber>
    </recommendedName>
</protein>
<dbReference type="SUPFAM" id="SSF48576">
    <property type="entry name" value="Terpenoid synthases"/>
    <property type="match status" value="1"/>
</dbReference>